<keyword evidence="2 12" id="KW-1003">Cell membrane</keyword>
<evidence type="ECO:0000256" key="4">
    <source>
        <dbReference type="ARBA" id="ARBA00022676"/>
    </source>
</evidence>
<evidence type="ECO:0000256" key="9">
    <source>
        <dbReference type="ARBA" id="ARBA00022989"/>
    </source>
</evidence>
<keyword evidence="3 12" id="KW-0997">Cell inner membrane</keyword>
<dbReference type="EC" id="2.7.8.33" evidence="12"/>
<dbReference type="PANTHER" id="PTHR22926:SF3">
    <property type="entry name" value="UNDECAPRENYL-PHOSPHATE ALPHA-N-ACETYLGLUCOSAMINYL 1-PHOSPHATE TRANSFERASE"/>
    <property type="match status" value="1"/>
</dbReference>
<keyword evidence="11 12" id="KW-0464">Manganese</keyword>
<evidence type="ECO:0000256" key="7">
    <source>
        <dbReference type="ARBA" id="ARBA00022842"/>
    </source>
</evidence>
<keyword evidence="10 12" id="KW-0472">Membrane</keyword>
<reference evidence="13 14" key="1">
    <citation type="submission" date="2016-03" db="EMBL/GenBank/DDBJ databases">
        <authorList>
            <person name="Zhang H."/>
            <person name="Liu R."/>
            <person name="Wang M."/>
            <person name="Wang H."/>
            <person name="Wang L."/>
            <person name="Song L."/>
        </authorList>
    </citation>
    <scope>NUCLEOTIDE SEQUENCE [LARGE SCALE GENOMIC DNA]</scope>
    <source>
        <strain evidence="13 14">DSM 16098</strain>
    </source>
</reference>
<keyword evidence="9 12" id="KW-1133">Transmembrane helix</keyword>
<feature type="transmembrane region" description="Helical" evidence="12">
    <location>
        <begin position="70"/>
        <end position="86"/>
    </location>
</feature>
<feature type="transmembrane region" description="Helical" evidence="12">
    <location>
        <begin position="6"/>
        <end position="25"/>
    </location>
</feature>
<evidence type="ECO:0000256" key="2">
    <source>
        <dbReference type="ARBA" id="ARBA00022475"/>
    </source>
</evidence>
<feature type="transmembrane region" description="Helical" evidence="12">
    <location>
        <begin position="180"/>
        <end position="198"/>
    </location>
</feature>
<keyword evidence="4 12" id="KW-0328">Glycosyltransferase</keyword>
<comment type="catalytic activity">
    <reaction evidence="12">
        <text>di-trans,octa-cis-undecaprenyl phosphate + UDP-N-acetyl-alpha-D-glucosamine = N-acetyl-alpha-D-glucosaminyl-di-trans,octa-cis-undecaprenyl diphosphate + UMP</text>
        <dbReference type="Rhea" id="RHEA:28090"/>
        <dbReference type="ChEBI" id="CHEBI:57705"/>
        <dbReference type="ChEBI" id="CHEBI:57865"/>
        <dbReference type="ChEBI" id="CHEBI:60392"/>
        <dbReference type="ChEBI" id="CHEBI:62959"/>
        <dbReference type="EC" id="2.7.8.33"/>
    </reaction>
</comment>
<organism evidence="13 14">
    <name type="scientific">Pseudoalteromonas agarivorans</name>
    <dbReference type="NCBI Taxonomy" id="176102"/>
    <lineage>
        <taxon>Bacteria</taxon>
        <taxon>Pseudomonadati</taxon>
        <taxon>Pseudomonadota</taxon>
        <taxon>Gammaproteobacteria</taxon>
        <taxon>Alteromonadales</taxon>
        <taxon>Pseudoalteromonadaceae</taxon>
        <taxon>Pseudoalteromonas</taxon>
    </lineage>
</organism>
<comment type="pathway">
    <text evidence="12">Bacterial outer membrane biogenesis; LPS O-antigen biosynthesis.</text>
</comment>
<evidence type="ECO:0000256" key="12">
    <source>
        <dbReference type="HAMAP-Rule" id="MF_02030"/>
    </source>
</evidence>
<feature type="transmembrane region" description="Helical" evidence="12">
    <location>
        <begin position="290"/>
        <end position="310"/>
    </location>
</feature>
<dbReference type="PROSITE" id="PS01348">
    <property type="entry name" value="MRAY_2"/>
    <property type="match status" value="1"/>
</dbReference>
<evidence type="ECO:0000256" key="8">
    <source>
        <dbReference type="ARBA" id="ARBA00022985"/>
    </source>
</evidence>
<evidence type="ECO:0000256" key="5">
    <source>
        <dbReference type="ARBA" id="ARBA00022679"/>
    </source>
</evidence>
<dbReference type="InterPro" id="IPR012750">
    <property type="entry name" value="ECA_WecA-rel"/>
</dbReference>
<protein>
    <recommendedName>
        <fullName evidence="12">Undecaprenyl-phosphate alpha-N-acetylglucosaminyl 1-phosphate transferase</fullName>
        <ecNumber evidence="12">2.7.8.33</ecNumber>
    </recommendedName>
    <alternativeName>
        <fullName evidence="12">UDP-GlcNAc:undecaprenyl-phosphate GlcNAc-1-phosphate transferase</fullName>
    </alternativeName>
    <alternativeName>
        <fullName evidence="12">Undecaprenyl-phosphate GlcNAc-1-phosphate transferase</fullName>
    </alternativeName>
</protein>
<dbReference type="RefSeq" id="WP_064386160.1">
    <property type="nucleotide sequence ID" value="NZ_LVCM01000016.1"/>
</dbReference>
<sequence length="345" mass="37665">MDFWFPLVITFIVSLVAIKVINPIAIKTGLVDFPCDRKVHDGNIPLVGGIAIYLSVLIASVLFIDHSRNLNLYLVASALVLFLGALDDRYRLSVRVRLVAQVLVASLIIFGTEIYLTSLGFLLGNIELKLGVLGIAVTVIAIIAGINAINMIDGMDGLAGLLSLIAFTALGFLLSRVTNAWYLLPVLFIASLLGYLIFNLKLHSSVSKIFMGDSGNMLIGLTLIWLMVIGTQLSTPALKPVTALYIIAVPLIDMAAVIIRRVKAKKSPFLADRQHLHHLLEVKGYSTKQALIVISIAASILAMVGCIAEVYSIAEWLMLLVFLVLFFSYAAFTEHEWKKISAKSQ</sequence>
<accession>A0ABR5VRV3</accession>
<keyword evidence="7 12" id="KW-0460">Magnesium</keyword>
<dbReference type="InterPro" id="IPR018480">
    <property type="entry name" value="PNAcMuramoyl-5peptid_Trfase_CS"/>
</dbReference>
<dbReference type="EMBL" id="LVCM01000016">
    <property type="protein sequence ID" value="KYL33205.1"/>
    <property type="molecule type" value="Genomic_DNA"/>
</dbReference>
<comment type="cofactor">
    <cofactor evidence="12">
        <name>Mn(2+)</name>
        <dbReference type="ChEBI" id="CHEBI:29035"/>
    </cofactor>
</comment>
<dbReference type="Pfam" id="PF00953">
    <property type="entry name" value="Glycos_transf_4"/>
    <property type="match status" value="1"/>
</dbReference>
<comment type="subcellular location">
    <subcellularLocation>
        <location evidence="12">Cell inner membrane</location>
        <topology evidence="12">Multi-pass membrane protein</topology>
    </subcellularLocation>
    <subcellularLocation>
        <location evidence="1">Cell membrane</location>
        <topology evidence="1">Multi-pass membrane protein</topology>
    </subcellularLocation>
</comment>
<evidence type="ECO:0000313" key="14">
    <source>
        <dbReference type="Proteomes" id="UP000075621"/>
    </source>
</evidence>
<proteinExistence type="inferred from homology"/>
<feature type="transmembrane region" description="Helical" evidence="12">
    <location>
        <begin position="46"/>
        <end position="64"/>
    </location>
</feature>
<evidence type="ECO:0000313" key="13">
    <source>
        <dbReference type="EMBL" id="KYL33205.1"/>
    </source>
</evidence>
<comment type="caution">
    <text evidence="13">The sequence shown here is derived from an EMBL/GenBank/DDBJ whole genome shotgun (WGS) entry which is preliminary data.</text>
</comment>
<evidence type="ECO:0000256" key="11">
    <source>
        <dbReference type="ARBA" id="ARBA00023211"/>
    </source>
</evidence>
<name>A0ABR5VRV3_9GAMM</name>
<feature type="transmembrane region" description="Helical" evidence="12">
    <location>
        <begin position="316"/>
        <end position="333"/>
    </location>
</feature>
<dbReference type="Proteomes" id="UP000075621">
    <property type="component" value="Unassembled WGS sequence"/>
</dbReference>
<evidence type="ECO:0000256" key="1">
    <source>
        <dbReference type="ARBA" id="ARBA00004651"/>
    </source>
</evidence>
<keyword evidence="5 12" id="KW-0808">Transferase</keyword>
<dbReference type="CDD" id="cd06853">
    <property type="entry name" value="GT_WecA_like"/>
    <property type="match status" value="1"/>
</dbReference>
<evidence type="ECO:0000256" key="6">
    <source>
        <dbReference type="ARBA" id="ARBA00022692"/>
    </source>
</evidence>
<evidence type="ECO:0000256" key="10">
    <source>
        <dbReference type="ARBA" id="ARBA00023136"/>
    </source>
</evidence>
<dbReference type="GO" id="GO:0016740">
    <property type="term" value="F:transferase activity"/>
    <property type="evidence" value="ECO:0007669"/>
    <property type="project" value="UniProtKB-KW"/>
</dbReference>
<dbReference type="NCBIfam" id="TIGR02380">
    <property type="entry name" value="ECA_wecA"/>
    <property type="match status" value="1"/>
</dbReference>
<comment type="cofactor">
    <cofactor evidence="12">
        <name>Mg(2+)</name>
        <dbReference type="ChEBI" id="CHEBI:18420"/>
    </cofactor>
</comment>
<keyword evidence="8 12" id="KW-0448">Lipopolysaccharide biosynthesis</keyword>
<dbReference type="HAMAP" id="MF_02030">
    <property type="entry name" value="WecA_Gammaproteo"/>
    <property type="match status" value="1"/>
</dbReference>
<feature type="transmembrane region" description="Helical" evidence="12">
    <location>
        <begin position="130"/>
        <end position="150"/>
    </location>
</feature>
<dbReference type="InterPro" id="IPR000715">
    <property type="entry name" value="Glycosyl_transferase_4"/>
</dbReference>
<feature type="transmembrane region" description="Helical" evidence="12">
    <location>
        <begin position="210"/>
        <end position="230"/>
    </location>
</feature>
<feature type="transmembrane region" description="Helical" evidence="12">
    <location>
        <begin position="242"/>
        <end position="259"/>
    </location>
</feature>
<feature type="transmembrane region" description="Helical" evidence="12">
    <location>
        <begin position="98"/>
        <end position="124"/>
    </location>
</feature>
<gene>
    <name evidence="12" type="primary">wecA</name>
    <name evidence="13" type="ORF">A2I98_14305</name>
</gene>
<keyword evidence="6 12" id="KW-0812">Transmembrane</keyword>
<comment type="similarity">
    <text evidence="12">Belongs to the glycosyltransferase 4 family. WecA subfamily.</text>
</comment>
<dbReference type="PANTHER" id="PTHR22926">
    <property type="entry name" value="PHOSPHO-N-ACETYLMURAMOYL-PENTAPEPTIDE-TRANSFERASE"/>
    <property type="match status" value="1"/>
</dbReference>
<comment type="function">
    <text evidence="12">Catalyzes the transfer of the GlcNAc-1-phosphate moiety from UDP-GlcNAc onto the carrier lipid undecaprenyl phosphate (C55-P), yielding GlcNAc-pyrophosphoryl-undecaprenyl (GlcNAc-PP-C55).</text>
</comment>
<evidence type="ECO:0000256" key="3">
    <source>
        <dbReference type="ARBA" id="ARBA00022519"/>
    </source>
</evidence>